<keyword evidence="6" id="KW-0175">Coiled coil</keyword>
<dbReference type="NCBIfam" id="TIGR00219">
    <property type="entry name" value="mreC"/>
    <property type="match status" value="1"/>
</dbReference>
<evidence type="ECO:0000256" key="2">
    <source>
        <dbReference type="ARBA" id="ARBA00013855"/>
    </source>
</evidence>
<comment type="similarity">
    <text evidence="1 5">Belongs to the MreC family.</text>
</comment>
<evidence type="ECO:0000256" key="5">
    <source>
        <dbReference type="PIRNR" id="PIRNR038471"/>
    </source>
</evidence>
<evidence type="ECO:0000313" key="8">
    <source>
        <dbReference type="EMBL" id="MCX2977336.1"/>
    </source>
</evidence>
<evidence type="ECO:0000313" key="9">
    <source>
        <dbReference type="Proteomes" id="UP001143304"/>
    </source>
</evidence>
<keyword evidence="3 5" id="KW-0133">Cell shape</keyword>
<dbReference type="InterPro" id="IPR042175">
    <property type="entry name" value="Cell/Rod_MreC_2"/>
</dbReference>
<feature type="domain" description="Rod shape-determining protein MreC beta-barrel core" evidence="7">
    <location>
        <begin position="126"/>
        <end position="271"/>
    </location>
</feature>
<gene>
    <name evidence="8" type="primary">mreC</name>
    <name evidence="8" type="ORF">EYC82_08210</name>
</gene>
<dbReference type="PIRSF" id="PIRSF038471">
    <property type="entry name" value="MreC"/>
    <property type="match status" value="1"/>
</dbReference>
<dbReference type="Gene3D" id="2.40.10.340">
    <property type="entry name" value="Rod shape-determining protein MreC, domain 1"/>
    <property type="match status" value="1"/>
</dbReference>
<evidence type="ECO:0000256" key="4">
    <source>
        <dbReference type="ARBA" id="ARBA00032089"/>
    </source>
</evidence>
<proteinExistence type="inferred from homology"/>
<dbReference type="InterPro" id="IPR007221">
    <property type="entry name" value="MreC"/>
</dbReference>
<dbReference type="InterPro" id="IPR042177">
    <property type="entry name" value="Cell/Rod_1"/>
</dbReference>
<organism evidence="8 9">
    <name type="scientific">Candidatus Marimicrobium litorale</name>
    <dbReference type="NCBI Taxonomy" id="2518991"/>
    <lineage>
        <taxon>Bacteria</taxon>
        <taxon>Pseudomonadati</taxon>
        <taxon>Pseudomonadota</taxon>
        <taxon>Gammaproteobacteria</taxon>
        <taxon>Cellvibrionales</taxon>
        <taxon>Halieaceae</taxon>
        <taxon>Marimicrobium</taxon>
    </lineage>
</organism>
<dbReference type="Pfam" id="PF04085">
    <property type="entry name" value="MreC"/>
    <property type="match status" value="1"/>
</dbReference>
<dbReference type="EMBL" id="SHNO01000001">
    <property type="protein sequence ID" value="MCX2977336.1"/>
    <property type="molecule type" value="Genomic_DNA"/>
</dbReference>
<evidence type="ECO:0000256" key="6">
    <source>
        <dbReference type="SAM" id="Coils"/>
    </source>
</evidence>
<reference evidence="8" key="1">
    <citation type="submission" date="2019-02" db="EMBL/GenBank/DDBJ databases">
        <authorList>
            <person name="Li S.-H."/>
        </authorList>
    </citation>
    <scope>NUCLEOTIDE SEQUENCE</scope>
    <source>
        <strain evidence="8">IMCC11814</strain>
    </source>
</reference>
<dbReference type="PANTHER" id="PTHR34138:SF1">
    <property type="entry name" value="CELL SHAPE-DETERMINING PROTEIN MREC"/>
    <property type="match status" value="1"/>
</dbReference>
<feature type="coiled-coil region" evidence="6">
    <location>
        <begin position="82"/>
        <end position="109"/>
    </location>
</feature>
<comment type="caution">
    <text evidence="8">The sequence shown here is derived from an EMBL/GenBank/DDBJ whole genome shotgun (WGS) entry which is preliminary data.</text>
</comment>
<name>A0ABT3T4X5_9GAMM</name>
<evidence type="ECO:0000259" key="7">
    <source>
        <dbReference type="Pfam" id="PF04085"/>
    </source>
</evidence>
<keyword evidence="9" id="KW-1185">Reference proteome</keyword>
<dbReference type="Gene3D" id="2.40.10.350">
    <property type="entry name" value="Rod shape-determining protein MreC, domain 2"/>
    <property type="match status" value="1"/>
</dbReference>
<dbReference type="InterPro" id="IPR055342">
    <property type="entry name" value="MreC_beta-barrel_core"/>
</dbReference>
<accession>A0ABT3T4X5</accession>
<sequence length="287" mass="30801">MEIKPLFVKESSLALRTLLAILLAVGLITADMHFNNFKSGRAVLDSLAYPIFWVANLPATVGEWTDTHIRSRANLLEDNERLAQENLVLQGLSQQMASVQAENARLRALLNSSALVRDDVLVAELIGVSPDPERQLLVLNKGTRDGVFVGQPLIDADGLMGQVVEVSGGTSRALLITDVTHSVPVQINRNGVRAIVEGAGEIGALEVRHVSATTDIEPGDLLVTSGLGERFPVGYPVAEVTDVERDTGEAFARVVARPRAALDRTRHVLLVFTAPAAALSAPLPEED</sequence>
<dbReference type="Proteomes" id="UP001143304">
    <property type="component" value="Unassembled WGS sequence"/>
</dbReference>
<protein>
    <recommendedName>
        <fullName evidence="2 5">Cell shape-determining protein MreC</fullName>
    </recommendedName>
    <alternativeName>
        <fullName evidence="4 5">Cell shape protein MreC</fullName>
    </alternativeName>
</protein>
<evidence type="ECO:0000256" key="3">
    <source>
        <dbReference type="ARBA" id="ARBA00022960"/>
    </source>
</evidence>
<dbReference type="PANTHER" id="PTHR34138">
    <property type="entry name" value="CELL SHAPE-DETERMINING PROTEIN MREC"/>
    <property type="match status" value="1"/>
</dbReference>
<comment type="function">
    <text evidence="5">Involved in formation and maintenance of cell shape.</text>
</comment>
<dbReference type="RefSeq" id="WP_279250669.1">
    <property type="nucleotide sequence ID" value="NZ_SHNO01000001.1"/>
</dbReference>
<evidence type="ECO:0000256" key="1">
    <source>
        <dbReference type="ARBA" id="ARBA00009369"/>
    </source>
</evidence>